<evidence type="ECO:0000313" key="7">
    <source>
        <dbReference type="Proteomes" id="UP000048926"/>
    </source>
</evidence>
<keyword evidence="3 5" id="KW-0479">Metal-binding</keyword>
<proteinExistence type="predicted"/>
<reference evidence="7" key="1">
    <citation type="submission" date="2015-07" db="EMBL/GenBank/DDBJ databases">
        <authorList>
            <person name="Rodrigo-Torres Lidia"/>
            <person name="Arahal R.David."/>
        </authorList>
    </citation>
    <scope>NUCLEOTIDE SEQUENCE [LARGE SCALE GENOMIC DNA]</scope>
    <source>
        <strain evidence="7">CECT 4801</strain>
    </source>
</reference>
<keyword evidence="4 5" id="KW-0408">Iron</keyword>
<keyword evidence="1" id="KW-0813">Transport</keyword>
<dbReference type="GO" id="GO:0046872">
    <property type="term" value="F:metal ion binding"/>
    <property type="evidence" value="ECO:0007669"/>
    <property type="project" value="UniProtKB-KW"/>
</dbReference>
<protein>
    <submittedName>
        <fullName evidence="6">SynHb</fullName>
    </submittedName>
</protein>
<evidence type="ECO:0000256" key="2">
    <source>
        <dbReference type="ARBA" id="ARBA00022617"/>
    </source>
</evidence>
<dbReference type="Pfam" id="PF01152">
    <property type="entry name" value="Bac_globin"/>
    <property type="match status" value="1"/>
</dbReference>
<keyword evidence="7" id="KW-1185">Reference proteome</keyword>
<feature type="binding site" description="distal binding residue" evidence="5">
    <location>
        <position position="71"/>
    </location>
    <ligand>
        <name>heme</name>
        <dbReference type="ChEBI" id="CHEBI:30413"/>
    </ligand>
    <ligandPart>
        <name>Fe</name>
        <dbReference type="ChEBI" id="CHEBI:18248"/>
    </ligandPart>
</feature>
<evidence type="ECO:0000313" key="6">
    <source>
        <dbReference type="EMBL" id="CTQ46274.1"/>
    </source>
</evidence>
<evidence type="ECO:0000256" key="4">
    <source>
        <dbReference type="ARBA" id="ARBA00023004"/>
    </source>
</evidence>
<gene>
    <name evidence="6" type="primary">glbN</name>
    <name evidence="6" type="ORF">LAL4801_04732</name>
</gene>
<name>A0A0M6Y978_9HYPH</name>
<dbReference type="EMBL" id="CXST01000003">
    <property type="protein sequence ID" value="CTQ46274.1"/>
    <property type="molecule type" value="Genomic_DNA"/>
</dbReference>
<dbReference type="GO" id="GO:0019825">
    <property type="term" value="F:oxygen binding"/>
    <property type="evidence" value="ECO:0007669"/>
    <property type="project" value="InterPro"/>
</dbReference>
<sequence length="122" mass="13857">MPATLFEKYGGFGSVSRIVMTFYDKVLDSEEIGDFFDDVDMTRLIDHQTKFISYLLGGPVSYSEERLRRTHATLDLKNEDFDEVARLLRETLVEHKFDPADIKSVMSAIEARRSAILSTGAT</sequence>
<dbReference type="AlphaFoldDB" id="A0A0M6Y978"/>
<dbReference type="SUPFAM" id="SSF46458">
    <property type="entry name" value="Globin-like"/>
    <property type="match status" value="1"/>
</dbReference>
<keyword evidence="2 5" id="KW-0349">Heme</keyword>
<accession>A0A0M6Y978</accession>
<evidence type="ECO:0000256" key="3">
    <source>
        <dbReference type="ARBA" id="ARBA00022723"/>
    </source>
</evidence>
<dbReference type="OrthoDB" id="9795814at2"/>
<dbReference type="GO" id="GO:0020037">
    <property type="term" value="F:heme binding"/>
    <property type="evidence" value="ECO:0007669"/>
    <property type="project" value="InterPro"/>
</dbReference>
<evidence type="ECO:0000256" key="5">
    <source>
        <dbReference type="PIRSR" id="PIRSR601486-1"/>
    </source>
</evidence>
<organism evidence="6 7">
    <name type="scientific">Roseibium aggregatum</name>
    <dbReference type="NCBI Taxonomy" id="187304"/>
    <lineage>
        <taxon>Bacteria</taxon>
        <taxon>Pseudomonadati</taxon>
        <taxon>Pseudomonadota</taxon>
        <taxon>Alphaproteobacteria</taxon>
        <taxon>Hyphomicrobiales</taxon>
        <taxon>Stappiaceae</taxon>
        <taxon>Roseibium</taxon>
    </lineage>
</organism>
<dbReference type="CDD" id="cd00454">
    <property type="entry name" value="TrHb1_N"/>
    <property type="match status" value="1"/>
</dbReference>
<dbReference type="InterPro" id="IPR009050">
    <property type="entry name" value="Globin-like_sf"/>
</dbReference>
<dbReference type="InterPro" id="IPR001486">
    <property type="entry name" value="Hemoglobin_trunc"/>
</dbReference>
<evidence type="ECO:0000256" key="1">
    <source>
        <dbReference type="ARBA" id="ARBA00022448"/>
    </source>
</evidence>
<feature type="binding site" description="distal binding residue" evidence="5">
    <location>
        <position position="47"/>
    </location>
    <ligand>
        <name>heme</name>
        <dbReference type="ChEBI" id="CHEBI:30413"/>
    </ligand>
    <ligandPart>
        <name>Fe</name>
        <dbReference type="ChEBI" id="CHEBI:18248"/>
    </ligandPart>
</feature>
<dbReference type="STRING" id="187304.B0E33_13215"/>
<dbReference type="InterPro" id="IPR012292">
    <property type="entry name" value="Globin/Proto"/>
</dbReference>
<dbReference type="Gene3D" id="1.10.490.10">
    <property type="entry name" value="Globins"/>
    <property type="match status" value="1"/>
</dbReference>
<dbReference type="RefSeq" id="WP_055660052.1">
    <property type="nucleotide sequence ID" value="NZ_CP045622.1"/>
</dbReference>
<dbReference type="Proteomes" id="UP000048926">
    <property type="component" value="Unassembled WGS sequence"/>
</dbReference>